<dbReference type="InterPro" id="IPR052155">
    <property type="entry name" value="Biofilm_reg_signaling"/>
</dbReference>
<reference evidence="4" key="1">
    <citation type="journal article" date="2019" name="Int. J. Syst. Evol. Microbiol.">
        <title>The Global Catalogue of Microorganisms (GCM) 10K type strain sequencing project: providing services to taxonomists for standard genome sequencing and annotation.</title>
        <authorList>
            <consortium name="The Broad Institute Genomics Platform"/>
            <consortium name="The Broad Institute Genome Sequencing Center for Infectious Disease"/>
            <person name="Wu L."/>
            <person name="Ma J."/>
        </authorList>
    </citation>
    <scope>NUCLEOTIDE SEQUENCE [LARGE SCALE GENOMIC DNA]</scope>
    <source>
        <strain evidence="4">JCM 14370</strain>
    </source>
</reference>
<dbReference type="Proteomes" id="UP000632222">
    <property type="component" value="Unassembled WGS sequence"/>
</dbReference>
<dbReference type="CDD" id="cd01949">
    <property type="entry name" value="GGDEF"/>
    <property type="match status" value="1"/>
</dbReference>
<dbReference type="Gene3D" id="3.30.450.20">
    <property type="entry name" value="PAS domain"/>
    <property type="match status" value="1"/>
</dbReference>
<dbReference type="InterPro" id="IPR035965">
    <property type="entry name" value="PAS-like_dom_sf"/>
</dbReference>
<dbReference type="SUPFAM" id="SSF55781">
    <property type="entry name" value="GAF domain-like"/>
    <property type="match status" value="1"/>
</dbReference>
<feature type="domain" description="GGDEF" evidence="2">
    <location>
        <begin position="301"/>
        <end position="431"/>
    </location>
</feature>
<evidence type="ECO:0000313" key="3">
    <source>
        <dbReference type="EMBL" id="GGJ28982.1"/>
    </source>
</evidence>
<dbReference type="PANTHER" id="PTHR44757">
    <property type="entry name" value="DIGUANYLATE CYCLASE DGCP"/>
    <property type="match status" value="1"/>
</dbReference>
<dbReference type="RefSeq" id="WP_189001737.1">
    <property type="nucleotide sequence ID" value="NZ_BMOD01000003.1"/>
</dbReference>
<evidence type="ECO:0008006" key="5">
    <source>
        <dbReference type="Google" id="ProtNLM"/>
    </source>
</evidence>
<keyword evidence="4" id="KW-1185">Reference proteome</keyword>
<gene>
    <name evidence="3" type="ORF">GCM10008938_13850</name>
</gene>
<evidence type="ECO:0000313" key="4">
    <source>
        <dbReference type="Proteomes" id="UP000632222"/>
    </source>
</evidence>
<dbReference type="SUPFAM" id="SSF55785">
    <property type="entry name" value="PYP-like sensor domain (PAS domain)"/>
    <property type="match status" value="1"/>
</dbReference>
<feature type="domain" description="PAS" evidence="1">
    <location>
        <begin position="168"/>
        <end position="205"/>
    </location>
</feature>
<dbReference type="InterPro" id="IPR003018">
    <property type="entry name" value="GAF"/>
</dbReference>
<name>A0ABQ2CY86_9DEIO</name>
<dbReference type="Pfam" id="PF00989">
    <property type="entry name" value="PAS"/>
    <property type="match status" value="1"/>
</dbReference>
<protein>
    <recommendedName>
        <fullName evidence="5">GGDEF domain-containing protein</fullName>
    </recommendedName>
</protein>
<proteinExistence type="predicted"/>
<dbReference type="Gene3D" id="3.30.450.40">
    <property type="match status" value="1"/>
</dbReference>
<dbReference type="PANTHER" id="PTHR44757:SF2">
    <property type="entry name" value="BIOFILM ARCHITECTURE MAINTENANCE PROTEIN MBAA"/>
    <property type="match status" value="1"/>
</dbReference>
<dbReference type="SMART" id="SM00065">
    <property type="entry name" value="GAF"/>
    <property type="match status" value="1"/>
</dbReference>
<comment type="caution">
    <text evidence="3">The sequence shown here is derived from an EMBL/GenBank/DDBJ whole genome shotgun (WGS) entry which is preliminary data.</text>
</comment>
<dbReference type="EMBL" id="BMOD01000003">
    <property type="protein sequence ID" value="GGJ28982.1"/>
    <property type="molecule type" value="Genomic_DNA"/>
</dbReference>
<dbReference type="InterPro" id="IPR043128">
    <property type="entry name" value="Rev_trsase/Diguanyl_cyclase"/>
</dbReference>
<dbReference type="Pfam" id="PF00990">
    <property type="entry name" value="GGDEF"/>
    <property type="match status" value="1"/>
</dbReference>
<dbReference type="NCBIfam" id="TIGR00254">
    <property type="entry name" value="GGDEF"/>
    <property type="match status" value="1"/>
</dbReference>
<sequence length="431" mass="49230">MRVAQYTITQEKRIDRLFSFSILDTLDEDVFNKMAEDLAFILNLKGVLISFMNPGREWMRICSFWPEGDPQSLLLLCDQIVHQGQTVVVSDVQEPGRYRLNLPEVPQVQAFLGVPLITPDGYRVGAILGVCHEPHVFSCRDIDIMQRFSARVLSELEQRLLRSEFEQINEDLHTIMAGSPSGYVLLDDQGKIIGLNPAAERITGLVWQQGEVFNWKALKKDHKVSSSREEAVYSRWVGQGWFQVSRISMPREDRTLLVFEDITDHVEYQLYLQDIAFKDQVTATENRNAFYAYLRSRFRSGPFAVAFLDLDHFKAVNDNYGHQAGDAVLREVADRLKHAVRTQDRVYRLAGDEFTVILGGDVSDETLSQIADRILRVMQDPFEIEDQNIQLGVSVGLTRAIAGESVDDLLKRADSLMYEVKQSGRFNYRLG</sequence>
<dbReference type="InterPro" id="IPR029016">
    <property type="entry name" value="GAF-like_dom_sf"/>
</dbReference>
<accession>A0ABQ2CY86</accession>
<organism evidence="3 4">
    <name type="scientific">Deinococcus roseus</name>
    <dbReference type="NCBI Taxonomy" id="392414"/>
    <lineage>
        <taxon>Bacteria</taxon>
        <taxon>Thermotogati</taxon>
        <taxon>Deinococcota</taxon>
        <taxon>Deinococci</taxon>
        <taxon>Deinococcales</taxon>
        <taxon>Deinococcaceae</taxon>
        <taxon>Deinococcus</taxon>
    </lineage>
</organism>
<dbReference type="PROSITE" id="PS50112">
    <property type="entry name" value="PAS"/>
    <property type="match status" value="1"/>
</dbReference>
<evidence type="ECO:0000259" key="1">
    <source>
        <dbReference type="PROSITE" id="PS50112"/>
    </source>
</evidence>
<dbReference type="Gene3D" id="3.30.70.270">
    <property type="match status" value="1"/>
</dbReference>
<dbReference type="InterPro" id="IPR000160">
    <property type="entry name" value="GGDEF_dom"/>
</dbReference>
<evidence type="ECO:0000259" key="2">
    <source>
        <dbReference type="PROSITE" id="PS50887"/>
    </source>
</evidence>
<dbReference type="InterPro" id="IPR000014">
    <property type="entry name" value="PAS"/>
</dbReference>
<dbReference type="SMART" id="SM00267">
    <property type="entry name" value="GGDEF"/>
    <property type="match status" value="1"/>
</dbReference>
<dbReference type="SUPFAM" id="SSF55073">
    <property type="entry name" value="Nucleotide cyclase"/>
    <property type="match status" value="1"/>
</dbReference>
<dbReference type="Pfam" id="PF01590">
    <property type="entry name" value="GAF"/>
    <property type="match status" value="1"/>
</dbReference>
<dbReference type="InterPro" id="IPR029787">
    <property type="entry name" value="Nucleotide_cyclase"/>
</dbReference>
<dbReference type="PROSITE" id="PS50887">
    <property type="entry name" value="GGDEF"/>
    <property type="match status" value="1"/>
</dbReference>
<dbReference type="InterPro" id="IPR013767">
    <property type="entry name" value="PAS_fold"/>
</dbReference>